<evidence type="ECO:0000313" key="2">
    <source>
        <dbReference type="Proteomes" id="UP000031807"/>
    </source>
</evidence>
<dbReference type="EMBL" id="KP063118">
    <property type="protein sequence ID" value="AJA41255.1"/>
    <property type="molecule type" value="Genomic_DNA"/>
</dbReference>
<gene>
    <name evidence="1" type="ORF">pPM01_003</name>
</gene>
<reference evidence="1 2" key="1">
    <citation type="submission" date="2014-10" db="EMBL/GenBank/DDBJ databases">
        <title>Characterization of phage pPM_01 specific to Proteus mirabilis.</title>
        <authorList>
            <person name="Wirjon I.A."/>
            <person name="Mat Arip Y."/>
        </authorList>
    </citation>
    <scope>NUCLEOTIDE SEQUENCE [LARGE SCALE GENOMIC DNA]</scope>
</reference>
<dbReference type="OrthoDB" id="41531at10239"/>
<organism evidence="1 2">
    <name type="scientific">Proteus phage pPM_01</name>
    <dbReference type="NCBI Taxonomy" id="1567485"/>
    <lineage>
        <taxon>Viruses</taxon>
        <taxon>Duplodnaviria</taxon>
        <taxon>Heunggongvirae</taxon>
        <taxon>Uroviricota</taxon>
        <taxon>Caudoviricetes</taxon>
        <taxon>Casjensviridae</taxon>
        <taxon>Lavrentievavirus</taxon>
        <taxon>Lavrentievavirus pPM01</taxon>
    </lineage>
</organism>
<protein>
    <submittedName>
        <fullName evidence="1">Uncharacterized protein</fullName>
    </submittedName>
</protein>
<dbReference type="KEGG" id="vg:26626727"/>
<evidence type="ECO:0000313" key="1">
    <source>
        <dbReference type="EMBL" id="AJA41255.1"/>
    </source>
</evidence>
<sequence>MSCNCFDRIQKSMADRVAGKLPNGAIIHSAEWKTEVLAIENKKLKTRYFLDFTVEYQERRPDGTLYSTVTKSDFPVFMNYCPFCGEKFEEEERTQDQEDRFKFPSLVYVKLGKDPIAHTGATLRRNGTEHPRGMFAEYVNVRTNERIYFSESLMISRLDGGDYVEIPDDWEQLSDYCQKDIIAERNARGGRK</sequence>
<accession>A0A0B4SK56</accession>
<dbReference type="Proteomes" id="UP000031807">
    <property type="component" value="Segment"/>
</dbReference>
<dbReference type="RefSeq" id="YP_009199616.1">
    <property type="nucleotide sequence ID" value="NC_028812.1"/>
</dbReference>
<dbReference type="GeneID" id="26626727"/>
<name>A0A0B4SK56_9CAUD</name>
<keyword evidence="2" id="KW-1185">Reference proteome</keyword>
<proteinExistence type="predicted"/>